<feature type="region of interest" description="Disordered" evidence="1">
    <location>
        <begin position="1"/>
        <end position="21"/>
    </location>
</feature>
<keyword evidence="3" id="KW-1185">Reference proteome</keyword>
<accession>A0A4C1TXK0</accession>
<comment type="caution">
    <text evidence="2">The sequence shown here is derived from an EMBL/GenBank/DDBJ whole genome shotgun (WGS) entry which is preliminary data.</text>
</comment>
<proteinExistence type="predicted"/>
<reference evidence="2 3" key="1">
    <citation type="journal article" date="2019" name="Commun. Biol.">
        <title>The bagworm genome reveals a unique fibroin gene that provides high tensile strength.</title>
        <authorList>
            <person name="Kono N."/>
            <person name="Nakamura H."/>
            <person name="Ohtoshi R."/>
            <person name="Tomita M."/>
            <person name="Numata K."/>
            <person name="Arakawa K."/>
        </authorList>
    </citation>
    <scope>NUCLEOTIDE SEQUENCE [LARGE SCALE GENOMIC DNA]</scope>
</reference>
<dbReference type="Proteomes" id="UP000299102">
    <property type="component" value="Unassembled WGS sequence"/>
</dbReference>
<evidence type="ECO:0000313" key="3">
    <source>
        <dbReference type="Proteomes" id="UP000299102"/>
    </source>
</evidence>
<sequence>MDSTGKASPAPPRVPPPTPHFSARVCCPLRKRFRETSHFLILPEHQYTDADDFSSFFIDLQQRTLKVVFDSEQ</sequence>
<dbReference type="AlphaFoldDB" id="A0A4C1TXK0"/>
<gene>
    <name evidence="2" type="ORF">EVAR_93197_1</name>
</gene>
<feature type="compositionally biased region" description="Pro residues" evidence="1">
    <location>
        <begin position="9"/>
        <end position="19"/>
    </location>
</feature>
<evidence type="ECO:0000313" key="2">
    <source>
        <dbReference type="EMBL" id="GBP18769.1"/>
    </source>
</evidence>
<name>A0A4C1TXK0_EUMVA</name>
<protein>
    <submittedName>
        <fullName evidence="2">Uncharacterized protein</fullName>
    </submittedName>
</protein>
<dbReference type="EMBL" id="BGZK01000101">
    <property type="protein sequence ID" value="GBP18769.1"/>
    <property type="molecule type" value="Genomic_DNA"/>
</dbReference>
<evidence type="ECO:0000256" key="1">
    <source>
        <dbReference type="SAM" id="MobiDB-lite"/>
    </source>
</evidence>
<organism evidence="2 3">
    <name type="scientific">Eumeta variegata</name>
    <name type="common">Bagworm moth</name>
    <name type="synonym">Eumeta japonica</name>
    <dbReference type="NCBI Taxonomy" id="151549"/>
    <lineage>
        <taxon>Eukaryota</taxon>
        <taxon>Metazoa</taxon>
        <taxon>Ecdysozoa</taxon>
        <taxon>Arthropoda</taxon>
        <taxon>Hexapoda</taxon>
        <taxon>Insecta</taxon>
        <taxon>Pterygota</taxon>
        <taxon>Neoptera</taxon>
        <taxon>Endopterygota</taxon>
        <taxon>Lepidoptera</taxon>
        <taxon>Glossata</taxon>
        <taxon>Ditrysia</taxon>
        <taxon>Tineoidea</taxon>
        <taxon>Psychidae</taxon>
        <taxon>Oiketicinae</taxon>
        <taxon>Eumeta</taxon>
    </lineage>
</organism>